<dbReference type="AlphaFoldDB" id="A0A0V0SBT8"/>
<organism evidence="1 2">
    <name type="scientific">Trichinella nelsoni</name>
    <dbReference type="NCBI Taxonomy" id="6336"/>
    <lineage>
        <taxon>Eukaryota</taxon>
        <taxon>Metazoa</taxon>
        <taxon>Ecdysozoa</taxon>
        <taxon>Nematoda</taxon>
        <taxon>Enoplea</taxon>
        <taxon>Dorylaimia</taxon>
        <taxon>Trichinellida</taxon>
        <taxon>Trichinellidae</taxon>
        <taxon>Trichinella</taxon>
    </lineage>
</organism>
<dbReference type="EMBL" id="JYDL01000019">
    <property type="protein sequence ID" value="KRX24183.1"/>
    <property type="molecule type" value="Genomic_DNA"/>
</dbReference>
<comment type="caution">
    <text evidence="1">The sequence shown here is derived from an EMBL/GenBank/DDBJ whole genome shotgun (WGS) entry which is preliminary data.</text>
</comment>
<name>A0A0V0SBT8_9BILA</name>
<evidence type="ECO:0000313" key="2">
    <source>
        <dbReference type="Proteomes" id="UP000054630"/>
    </source>
</evidence>
<protein>
    <submittedName>
        <fullName evidence="1">Uncharacterized protein</fullName>
    </submittedName>
</protein>
<reference evidence="1 2" key="1">
    <citation type="submission" date="2015-01" db="EMBL/GenBank/DDBJ databases">
        <title>Evolution of Trichinella species and genotypes.</title>
        <authorList>
            <person name="Korhonen P.K."/>
            <person name="Edoardo P."/>
            <person name="Giuseppe L.R."/>
            <person name="Gasser R.B."/>
        </authorList>
    </citation>
    <scope>NUCLEOTIDE SEQUENCE [LARGE SCALE GENOMIC DNA]</scope>
    <source>
        <strain evidence="1">ISS37</strain>
    </source>
</reference>
<evidence type="ECO:0000313" key="1">
    <source>
        <dbReference type="EMBL" id="KRX24183.1"/>
    </source>
</evidence>
<proteinExistence type="predicted"/>
<keyword evidence="2" id="KW-1185">Reference proteome</keyword>
<accession>A0A0V0SBT8</accession>
<sequence>MKECTFTLFEVAECLSILAISMNLRLKNLHVPLRTFCSNIACADIAPVRVMLRLKFSFEELC</sequence>
<dbReference type="Proteomes" id="UP000054630">
    <property type="component" value="Unassembled WGS sequence"/>
</dbReference>
<gene>
    <name evidence="1" type="ORF">T07_4373</name>
</gene>